<organism evidence="3 4">
    <name type="scientific">Colocasia esculenta</name>
    <name type="common">Wild taro</name>
    <name type="synonym">Arum esculentum</name>
    <dbReference type="NCBI Taxonomy" id="4460"/>
    <lineage>
        <taxon>Eukaryota</taxon>
        <taxon>Viridiplantae</taxon>
        <taxon>Streptophyta</taxon>
        <taxon>Embryophyta</taxon>
        <taxon>Tracheophyta</taxon>
        <taxon>Spermatophyta</taxon>
        <taxon>Magnoliopsida</taxon>
        <taxon>Liliopsida</taxon>
        <taxon>Araceae</taxon>
        <taxon>Aroideae</taxon>
        <taxon>Colocasieae</taxon>
        <taxon>Colocasia</taxon>
    </lineage>
</organism>
<feature type="domain" description="NAD-dependent epimerase/dehydratase" evidence="2">
    <location>
        <begin position="27"/>
        <end position="277"/>
    </location>
</feature>
<dbReference type="Gene3D" id="3.40.50.720">
    <property type="entry name" value="NAD(P)-binding Rossmann-like Domain"/>
    <property type="match status" value="1"/>
</dbReference>
<reference evidence="3" key="1">
    <citation type="submission" date="2017-07" db="EMBL/GenBank/DDBJ databases">
        <title>Taro Niue Genome Assembly and Annotation.</title>
        <authorList>
            <person name="Atibalentja N."/>
            <person name="Keating K."/>
            <person name="Fields C.J."/>
        </authorList>
    </citation>
    <scope>NUCLEOTIDE SEQUENCE</scope>
    <source>
        <strain evidence="3">Niue_2</strain>
        <tissue evidence="3">Leaf</tissue>
    </source>
</reference>
<name>A0A843X0W4_COLES</name>
<keyword evidence="4" id="KW-1185">Reference proteome</keyword>
<evidence type="ECO:0000313" key="4">
    <source>
        <dbReference type="Proteomes" id="UP000652761"/>
    </source>
</evidence>
<dbReference type="EMBL" id="NMUH01004201">
    <property type="protein sequence ID" value="MQM08760.1"/>
    <property type="molecule type" value="Genomic_DNA"/>
</dbReference>
<dbReference type="CDD" id="cd08958">
    <property type="entry name" value="FR_SDR_e"/>
    <property type="match status" value="1"/>
</dbReference>
<dbReference type="PANTHER" id="PTHR10366">
    <property type="entry name" value="NAD DEPENDENT EPIMERASE/DEHYDRATASE"/>
    <property type="match status" value="1"/>
</dbReference>
<comment type="caution">
    <text evidence="3">The sequence shown here is derived from an EMBL/GenBank/DDBJ whole genome shotgun (WGS) entry which is preliminary data.</text>
</comment>
<sequence>MGAEEMRVYLDSPAAAAAEVVKKKGKVCVTGGAGFVASWLVKKLLEGGYSVRATVRSDPKFKEETGHLTSLPGASDNLEIFDADLTRPESFVPVVEGCVGVFHVATPTDFGAEDYDQKAARVAVEGVLGVLRACAASGTVRRVMYTSSASAVVFSGGANSVGKEQGGGTVVLDESVWTDEEFCRAQDVPIAAYFVSKTLAERAALDFGAEHGLDVVTVLPSSVVGPFLVPHFPTSYVTSLALLRGDREHCKLLRSMQFVHIDDVAAAHIFLFECPDVRPGRYLCSAADTTIRSLAGLLRTRFPEFHIPDELVGGEDGKDEEPTVRLSSEKLKGLGFEFRCGLEEMFEGAVHCCKQKGFL</sequence>
<dbReference type="InterPro" id="IPR001509">
    <property type="entry name" value="Epimerase_deHydtase"/>
</dbReference>
<dbReference type="OrthoDB" id="2735536at2759"/>
<protein>
    <recommendedName>
        <fullName evidence="2">NAD-dependent epimerase/dehydratase domain-containing protein</fullName>
    </recommendedName>
</protein>
<evidence type="ECO:0000256" key="1">
    <source>
        <dbReference type="ARBA" id="ARBA00023002"/>
    </source>
</evidence>
<dbReference type="InterPro" id="IPR050425">
    <property type="entry name" value="NAD(P)_dehydrat-like"/>
</dbReference>
<dbReference type="SUPFAM" id="SSF51735">
    <property type="entry name" value="NAD(P)-binding Rossmann-fold domains"/>
    <property type="match status" value="1"/>
</dbReference>
<evidence type="ECO:0000259" key="2">
    <source>
        <dbReference type="Pfam" id="PF01370"/>
    </source>
</evidence>
<accession>A0A843X0W4</accession>
<dbReference type="PANTHER" id="PTHR10366:SF563">
    <property type="entry name" value="CINNAMOYL-COA REDUCTASE 16"/>
    <property type="match status" value="1"/>
</dbReference>
<dbReference type="GO" id="GO:0016616">
    <property type="term" value="F:oxidoreductase activity, acting on the CH-OH group of donors, NAD or NADP as acceptor"/>
    <property type="evidence" value="ECO:0007669"/>
    <property type="project" value="TreeGrafter"/>
</dbReference>
<dbReference type="Proteomes" id="UP000652761">
    <property type="component" value="Unassembled WGS sequence"/>
</dbReference>
<proteinExistence type="predicted"/>
<dbReference type="Pfam" id="PF01370">
    <property type="entry name" value="Epimerase"/>
    <property type="match status" value="1"/>
</dbReference>
<dbReference type="InterPro" id="IPR036291">
    <property type="entry name" value="NAD(P)-bd_dom_sf"/>
</dbReference>
<gene>
    <name evidence="3" type="ORF">Taro_041616</name>
</gene>
<dbReference type="FunFam" id="3.40.50.720:FF:000085">
    <property type="entry name" value="Dihydroflavonol reductase"/>
    <property type="match status" value="1"/>
</dbReference>
<dbReference type="AlphaFoldDB" id="A0A843X0W4"/>
<evidence type="ECO:0000313" key="3">
    <source>
        <dbReference type="EMBL" id="MQM08760.1"/>
    </source>
</evidence>
<keyword evidence="1" id="KW-0560">Oxidoreductase</keyword>